<dbReference type="OrthoDB" id="5429634at2759"/>
<dbReference type="Proteomes" id="UP000700596">
    <property type="component" value="Unassembled WGS sequence"/>
</dbReference>
<protein>
    <submittedName>
        <fullName evidence="1">Uncharacterized protein</fullName>
    </submittedName>
</protein>
<proteinExistence type="predicted"/>
<dbReference type="AlphaFoldDB" id="A0A9P9I9R2"/>
<evidence type="ECO:0000313" key="2">
    <source>
        <dbReference type="Proteomes" id="UP000700596"/>
    </source>
</evidence>
<dbReference type="PANTHER" id="PTHR35395">
    <property type="entry name" value="DUF6536 DOMAIN-CONTAINING PROTEIN"/>
    <property type="match status" value="1"/>
</dbReference>
<dbReference type="PANTHER" id="PTHR35395:SF1">
    <property type="entry name" value="DUF6536 DOMAIN-CONTAINING PROTEIN"/>
    <property type="match status" value="1"/>
</dbReference>
<organism evidence="1 2">
    <name type="scientific">Dendryphion nanum</name>
    <dbReference type="NCBI Taxonomy" id="256645"/>
    <lineage>
        <taxon>Eukaryota</taxon>
        <taxon>Fungi</taxon>
        <taxon>Dikarya</taxon>
        <taxon>Ascomycota</taxon>
        <taxon>Pezizomycotina</taxon>
        <taxon>Dothideomycetes</taxon>
        <taxon>Pleosporomycetidae</taxon>
        <taxon>Pleosporales</taxon>
        <taxon>Torulaceae</taxon>
        <taxon>Dendryphion</taxon>
    </lineage>
</organism>
<comment type="caution">
    <text evidence="1">The sequence shown here is derived from an EMBL/GenBank/DDBJ whole genome shotgun (WGS) entry which is preliminary data.</text>
</comment>
<reference evidence="1" key="1">
    <citation type="journal article" date="2021" name="Nat. Commun.">
        <title>Genetic determinants of endophytism in the Arabidopsis root mycobiome.</title>
        <authorList>
            <person name="Mesny F."/>
            <person name="Miyauchi S."/>
            <person name="Thiergart T."/>
            <person name="Pickel B."/>
            <person name="Atanasova L."/>
            <person name="Karlsson M."/>
            <person name="Huettel B."/>
            <person name="Barry K.W."/>
            <person name="Haridas S."/>
            <person name="Chen C."/>
            <person name="Bauer D."/>
            <person name="Andreopoulos W."/>
            <person name="Pangilinan J."/>
            <person name="LaButti K."/>
            <person name="Riley R."/>
            <person name="Lipzen A."/>
            <person name="Clum A."/>
            <person name="Drula E."/>
            <person name="Henrissat B."/>
            <person name="Kohler A."/>
            <person name="Grigoriev I.V."/>
            <person name="Martin F.M."/>
            <person name="Hacquard S."/>
        </authorList>
    </citation>
    <scope>NUCLEOTIDE SEQUENCE</scope>
    <source>
        <strain evidence="1">MPI-CAGE-CH-0243</strain>
    </source>
</reference>
<dbReference type="EMBL" id="JAGMWT010000019">
    <property type="protein sequence ID" value="KAH7113313.1"/>
    <property type="molecule type" value="Genomic_DNA"/>
</dbReference>
<sequence>MVLVLSIDRSEHIVTLRDAAAFFLEITDATTVGTCLPTKRNLASTRQSQRVNESLDVESTVVKSEYHQDAWQPRFERNSASIGIDKGAPALMPAFLMLIVMGSIPIVAGEFHNAWAWGTASNTMIQLTSCVTAPGTLFNAFLANMPQVLLFFDYLNLNAICTFIACQKEWNDFGTSRKGIRVTQPRGKQRSIHFLQIPYR</sequence>
<evidence type="ECO:0000313" key="1">
    <source>
        <dbReference type="EMBL" id="KAH7113313.1"/>
    </source>
</evidence>
<name>A0A9P9I9R2_9PLEO</name>
<accession>A0A9P9I9R2</accession>
<keyword evidence="2" id="KW-1185">Reference proteome</keyword>
<gene>
    <name evidence="1" type="ORF">B0J11DRAFT_595619</name>
</gene>